<dbReference type="SUPFAM" id="SSF48452">
    <property type="entry name" value="TPR-like"/>
    <property type="match status" value="1"/>
</dbReference>
<evidence type="ECO:0000256" key="3">
    <source>
        <dbReference type="ARBA" id="ARBA00023237"/>
    </source>
</evidence>
<organism evidence="6 7">
    <name type="scientific">Gemmatirosa kalamazoonensis</name>
    <dbReference type="NCBI Taxonomy" id="861299"/>
    <lineage>
        <taxon>Bacteria</taxon>
        <taxon>Pseudomonadati</taxon>
        <taxon>Gemmatimonadota</taxon>
        <taxon>Gemmatimonadia</taxon>
        <taxon>Gemmatimonadales</taxon>
        <taxon>Gemmatimonadaceae</taxon>
        <taxon>Gemmatirosa</taxon>
    </lineage>
</organism>
<sequence length="279" mass="31333">MLRLTSLTTAGPTSRRRLGAVLLGALALAGAACAPQFKPRSFPTTLALFHASVREYDRHHWDNALAGLDLLSQQLPARDTLLADVYWYQGQTHDRKEEHLLAAQAYSRIIDAFPDDSLADDALMRTGQDYEELWKKPRLDPQYGQTALATYRQLLSLYPDSKLVPVAGARIADLNARFAQKDYDAGDYYMRRKYYDSAIIYFRDVTRLYPGTPAAKQSYLRMVEAFRAINYKEDIAEICTEARKFYPTDADVTHACASVPSVVADSARAAADSTRPRIP</sequence>
<evidence type="ECO:0000313" key="6">
    <source>
        <dbReference type="EMBL" id="AHG91105.1"/>
    </source>
</evidence>
<evidence type="ECO:0000256" key="1">
    <source>
        <dbReference type="ARBA" id="ARBA00022729"/>
    </source>
</evidence>
<gene>
    <name evidence="6" type="ORF">J421_3568</name>
</gene>
<dbReference type="EMBL" id="CP007128">
    <property type="protein sequence ID" value="AHG91105.1"/>
    <property type="molecule type" value="Genomic_DNA"/>
</dbReference>
<evidence type="ECO:0000256" key="4">
    <source>
        <dbReference type="PROSITE-ProRule" id="PRU00339"/>
    </source>
</evidence>
<keyword evidence="2" id="KW-0472">Membrane</keyword>
<dbReference type="Proteomes" id="UP000019151">
    <property type="component" value="Chromosome"/>
</dbReference>
<dbReference type="OrthoDB" id="9770761at2"/>
<dbReference type="PROSITE" id="PS51257">
    <property type="entry name" value="PROKAR_LIPOPROTEIN"/>
    <property type="match status" value="1"/>
</dbReference>
<dbReference type="eggNOG" id="COG4105">
    <property type="taxonomic scope" value="Bacteria"/>
</dbReference>
<dbReference type="Pfam" id="PF13525">
    <property type="entry name" value="YfiO"/>
    <property type="match status" value="1"/>
</dbReference>
<dbReference type="PROSITE" id="PS50005">
    <property type="entry name" value="TPR"/>
    <property type="match status" value="1"/>
</dbReference>
<dbReference type="InterPro" id="IPR039565">
    <property type="entry name" value="BamD-like"/>
</dbReference>
<reference evidence="6 7" key="1">
    <citation type="journal article" date="2014" name="Genome Announc.">
        <title>Genome Sequence and Methylome of Soil Bacterium Gemmatirosa kalamazoonensis KBS708T, a Member of the Rarely Cultivated Gemmatimonadetes Phylum.</title>
        <authorList>
            <person name="Debruyn J.M."/>
            <person name="Radosevich M."/>
            <person name="Wommack K.E."/>
            <person name="Polson S.W."/>
            <person name="Hauser L.J."/>
            <person name="Fawaz M.N."/>
            <person name="Korlach J."/>
            <person name="Tsai Y.C."/>
        </authorList>
    </citation>
    <scope>NUCLEOTIDE SEQUENCE [LARGE SCALE GENOMIC DNA]</scope>
    <source>
        <strain evidence="6 7">KBS708</strain>
    </source>
</reference>
<dbReference type="InterPro" id="IPR017689">
    <property type="entry name" value="BamD"/>
</dbReference>
<dbReference type="NCBIfam" id="TIGR03302">
    <property type="entry name" value="OM_YfiO"/>
    <property type="match status" value="1"/>
</dbReference>
<evidence type="ECO:0000259" key="5">
    <source>
        <dbReference type="Pfam" id="PF13525"/>
    </source>
</evidence>
<dbReference type="RefSeq" id="WP_104022774.1">
    <property type="nucleotide sequence ID" value="NZ_CP007128.1"/>
</dbReference>
<accession>W0RL95</accession>
<dbReference type="AlphaFoldDB" id="W0RL95"/>
<feature type="domain" description="Outer membrane lipoprotein BamD-like" evidence="5">
    <location>
        <begin position="48"/>
        <end position="233"/>
    </location>
</feature>
<keyword evidence="7" id="KW-1185">Reference proteome</keyword>
<protein>
    <submittedName>
        <fullName evidence="6">Outer membrane assembly lipoprotein YfiO</fullName>
    </submittedName>
</protein>
<dbReference type="STRING" id="861299.J421_3568"/>
<keyword evidence="6" id="KW-0449">Lipoprotein</keyword>
<keyword evidence="1" id="KW-0732">Signal</keyword>
<dbReference type="InParanoid" id="W0RL95"/>
<keyword evidence="4" id="KW-0802">TPR repeat</keyword>
<name>W0RL95_9BACT</name>
<dbReference type="InterPro" id="IPR011990">
    <property type="entry name" value="TPR-like_helical_dom_sf"/>
</dbReference>
<feature type="repeat" description="TPR" evidence="4">
    <location>
        <begin position="179"/>
        <end position="212"/>
    </location>
</feature>
<dbReference type="HOGENOM" id="CLU_996618_0_0_0"/>
<dbReference type="KEGG" id="gba:J421_3568"/>
<dbReference type="Gene3D" id="1.25.40.10">
    <property type="entry name" value="Tetratricopeptide repeat domain"/>
    <property type="match status" value="1"/>
</dbReference>
<dbReference type="InterPro" id="IPR019734">
    <property type="entry name" value="TPR_rpt"/>
</dbReference>
<keyword evidence="3" id="KW-0998">Cell outer membrane</keyword>
<evidence type="ECO:0000313" key="7">
    <source>
        <dbReference type="Proteomes" id="UP000019151"/>
    </source>
</evidence>
<proteinExistence type="predicted"/>
<evidence type="ECO:0000256" key="2">
    <source>
        <dbReference type="ARBA" id="ARBA00023136"/>
    </source>
</evidence>